<protein>
    <submittedName>
        <fullName evidence="3">Glucans biosynthesis protein MdoC</fullName>
    </submittedName>
</protein>
<sequence>MSPGSSTSRLHHLDALRALLILLGIPFHASLAFSPTHWVMNMPQTATPFWWFAEFLHLWRMPSFFFVAGLFATWVLARRGSLAWFRLRVVRLGLPLVAGVLLINVPTALLLGLADHSPYLDAGATFANGVALAPLVQHLWFLIVLLVFSAAHVLIRAVVRRTVVGTVHSGLVRGKRTMFKAASGVRPALYAGILVAAVVCVLVLAAAWDTVPTTFSRQDVFGNAGAYAAFYLFGSVVALKSNGIERLSHAPLVPVLGSVVALAGTYGLLTTSSIDAEIRPVTAFFRIALSCMMLLALLALARRFASSESARIRVVVGAALVIYLIHQPVIVVTELVLAPTGLPLLLEYAITLLSAVVCALAFYALVRRNRITRLLFAGSTRPLPATRGLFAIPVRSRVRVLAD</sequence>
<feature type="transmembrane region" description="Helical" evidence="1">
    <location>
        <begin position="89"/>
        <end position="111"/>
    </location>
</feature>
<reference evidence="4" key="1">
    <citation type="journal article" date="2019" name="Int. J. Syst. Evol. Microbiol.">
        <title>The Global Catalogue of Microorganisms (GCM) 10K type strain sequencing project: providing services to taxonomists for standard genome sequencing and annotation.</title>
        <authorList>
            <consortium name="The Broad Institute Genomics Platform"/>
            <consortium name="The Broad Institute Genome Sequencing Center for Infectious Disease"/>
            <person name="Wu L."/>
            <person name="Ma J."/>
        </authorList>
    </citation>
    <scope>NUCLEOTIDE SEQUENCE [LARGE SCALE GENOMIC DNA]</scope>
    <source>
        <strain evidence="4">JCM 19015</strain>
    </source>
</reference>
<dbReference type="EMBL" id="BAABLP010000006">
    <property type="protein sequence ID" value="GAA4753226.1"/>
    <property type="molecule type" value="Genomic_DNA"/>
</dbReference>
<feature type="transmembrane region" description="Helical" evidence="1">
    <location>
        <begin position="139"/>
        <end position="159"/>
    </location>
</feature>
<evidence type="ECO:0000259" key="2">
    <source>
        <dbReference type="Pfam" id="PF01757"/>
    </source>
</evidence>
<evidence type="ECO:0000256" key="1">
    <source>
        <dbReference type="SAM" id="Phobius"/>
    </source>
</evidence>
<dbReference type="PANTHER" id="PTHR36927:SF1">
    <property type="entry name" value="MDO-LIKE PROTEIN"/>
    <property type="match status" value="1"/>
</dbReference>
<dbReference type="Pfam" id="PF01757">
    <property type="entry name" value="Acyl_transf_3"/>
    <property type="match status" value="1"/>
</dbReference>
<keyword evidence="1" id="KW-1133">Transmembrane helix</keyword>
<dbReference type="InterPro" id="IPR050623">
    <property type="entry name" value="Glucan_succinyl_AcylTrfase"/>
</dbReference>
<dbReference type="RefSeq" id="WP_345481879.1">
    <property type="nucleotide sequence ID" value="NZ_BAABLP010000006.1"/>
</dbReference>
<feature type="transmembrane region" description="Helical" evidence="1">
    <location>
        <begin position="345"/>
        <end position="366"/>
    </location>
</feature>
<feature type="transmembrane region" description="Helical" evidence="1">
    <location>
        <begin position="251"/>
        <end position="269"/>
    </location>
</feature>
<feature type="domain" description="Acyltransferase 3" evidence="2">
    <location>
        <begin position="12"/>
        <end position="363"/>
    </location>
</feature>
<feature type="transmembrane region" description="Helical" evidence="1">
    <location>
        <begin position="312"/>
        <end position="333"/>
    </location>
</feature>
<name>A0ABP8ZCS2_9MICO</name>
<evidence type="ECO:0000313" key="4">
    <source>
        <dbReference type="Proteomes" id="UP001500121"/>
    </source>
</evidence>
<dbReference type="InterPro" id="IPR002656">
    <property type="entry name" value="Acyl_transf_3_dom"/>
</dbReference>
<keyword evidence="1" id="KW-0472">Membrane</keyword>
<accession>A0ABP8ZCS2</accession>
<comment type="caution">
    <text evidence="3">The sequence shown here is derived from an EMBL/GenBank/DDBJ whole genome shotgun (WGS) entry which is preliminary data.</text>
</comment>
<feature type="transmembrane region" description="Helical" evidence="1">
    <location>
        <begin position="18"/>
        <end position="38"/>
    </location>
</feature>
<dbReference type="Proteomes" id="UP001500121">
    <property type="component" value="Unassembled WGS sequence"/>
</dbReference>
<dbReference type="PANTHER" id="PTHR36927">
    <property type="entry name" value="BLR4337 PROTEIN"/>
    <property type="match status" value="1"/>
</dbReference>
<evidence type="ECO:0000313" key="3">
    <source>
        <dbReference type="EMBL" id="GAA4753226.1"/>
    </source>
</evidence>
<proteinExistence type="predicted"/>
<feature type="transmembrane region" description="Helical" evidence="1">
    <location>
        <begin position="188"/>
        <end position="208"/>
    </location>
</feature>
<feature type="transmembrane region" description="Helical" evidence="1">
    <location>
        <begin position="58"/>
        <end position="77"/>
    </location>
</feature>
<feature type="transmembrane region" description="Helical" evidence="1">
    <location>
        <begin position="281"/>
        <end position="300"/>
    </location>
</feature>
<feature type="transmembrane region" description="Helical" evidence="1">
    <location>
        <begin position="220"/>
        <end position="239"/>
    </location>
</feature>
<keyword evidence="4" id="KW-1185">Reference proteome</keyword>
<gene>
    <name evidence="3" type="primary">mdoC</name>
    <name evidence="3" type="ORF">GCM10025783_27650</name>
</gene>
<organism evidence="3 4">
    <name type="scientific">Amnibacterium soli</name>
    <dbReference type="NCBI Taxonomy" id="1282736"/>
    <lineage>
        <taxon>Bacteria</taxon>
        <taxon>Bacillati</taxon>
        <taxon>Actinomycetota</taxon>
        <taxon>Actinomycetes</taxon>
        <taxon>Micrococcales</taxon>
        <taxon>Microbacteriaceae</taxon>
        <taxon>Amnibacterium</taxon>
    </lineage>
</organism>
<keyword evidence="1" id="KW-0812">Transmembrane</keyword>